<feature type="region of interest" description="Disordered" evidence="9">
    <location>
        <begin position="523"/>
        <end position="542"/>
    </location>
</feature>
<evidence type="ECO:0000256" key="7">
    <source>
        <dbReference type="ARBA" id="ARBA00023136"/>
    </source>
</evidence>
<feature type="signal peptide" evidence="10">
    <location>
        <begin position="1"/>
        <end position="24"/>
    </location>
</feature>
<dbReference type="Proteomes" id="UP001223214">
    <property type="component" value="Unassembled WGS sequence"/>
</dbReference>
<dbReference type="InterPro" id="IPR000015">
    <property type="entry name" value="Fimb_usher"/>
</dbReference>
<dbReference type="AlphaFoldDB" id="A0AAP4FSD1"/>
<organism evidence="13 14">
    <name type="scientific">Lelliottia wanjuensis</name>
    <dbReference type="NCBI Taxonomy" id="3050585"/>
    <lineage>
        <taxon>Bacteria</taxon>
        <taxon>Pseudomonadati</taxon>
        <taxon>Pseudomonadota</taxon>
        <taxon>Gammaproteobacteria</taxon>
        <taxon>Enterobacterales</taxon>
        <taxon>Enterobacteriaceae</taxon>
        <taxon>Lelliottia</taxon>
    </lineage>
</organism>
<dbReference type="RefSeq" id="WP_285150745.1">
    <property type="nucleotide sequence ID" value="NZ_JASSOM010000051.1"/>
</dbReference>
<keyword evidence="3" id="KW-0813">Transport</keyword>
<accession>A0AAP4FSD1</accession>
<keyword evidence="14" id="KW-1185">Reference proteome</keyword>
<protein>
    <submittedName>
        <fullName evidence="13">Fimbrial biogenesis usher protein</fullName>
    </submittedName>
</protein>
<evidence type="ECO:0000256" key="2">
    <source>
        <dbReference type="ARBA" id="ARBA00008064"/>
    </source>
</evidence>
<keyword evidence="4" id="KW-1134">Transmembrane beta strand</keyword>
<dbReference type="PANTHER" id="PTHR30451">
    <property type="entry name" value="OUTER MEMBRANE USHER PROTEIN"/>
    <property type="match status" value="1"/>
</dbReference>
<comment type="subcellular location">
    <subcellularLocation>
        <location evidence="1">Cell outer membrane</location>
        <topology evidence="1">Multi-pass membrane protein</topology>
    </subcellularLocation>
</comment>
<gene>
    <name evidence="13" type="ORF">QQF32_10700</name>
</gene>
<dbReference type="EMBL" id="JASSOM010000051">
    <property type="protein sequence ID" value="MDK9363663.1"/>
    <property type="molecule type" value="Genomic_DNA"/>
</dbReference>
<dbReference type="GO" id="GO:0009297">
    <property type="term" value="P:pilus assembly"/>
    <property type="evidence" value="ECO:0007669"/>
    <property type="project" value="InterPro"/>
</dbReference>
<dbReference type="InterPro" id="IPR037224">
    <property type="entry name" value="PapC_N_sf"/>
</dbReference>
<evidence type="ECO:0000256" key="4">
    <source>
        <dbReference type="ARBA" id="ARBA00022452"/>
    </source>
</evidence>
<evidence type="ECO:0000256" key="1">
    <source>
        <dbReference type="ARBA" id="ARBA00004571"/>
    </source>
</evidence>
<comment type="similarity">
    <text evidence="2">Belongs to the fimbrial export usher family.</text>
</comment>
<dbReference type="Gene3D" id="3.10.20.410">
    <property type="match status" value="1"/>
</dbReference>
<feature type="chain" id="PRO_5042850203" evidence="10">
    <location>
        <begin position="25"/>
        <end position="815"/>
    </location>
</feature>
<dbReference type="Pfam" id="PF00577">
    <property type="entry name" value="Usher"/>
    <property type="match status" value="1"/>
</dbReference>
<dbReference type="InterPro" id="IPR025949">
    <property type="entry name" value="PapC-like_C"/>
</dbReference>
<dbReference type="GO" id="GO:0015473">
    <property type="term" value="F:fimbrial usher porin activity"/>
    <property type="evidence" value="ECO:0007669"/>
    <property type="project" value="InterPro"/>
</dbReference>
<keyword evidence="7" id="KW-0472">Membrane</keyword>
<keyword evidence="6 10" id="KW-0732">Signal</keyword>
<evidence type="ECO:0000256" key="10">
    <source>
        <dbReference type="SAM" id="SignalP"/>
    </source>
</evidence>
<dbReference type="Gene3D" id="2.60.40.3110">
    <property type="match status" value="1"/>
</dbReference>
<keyword evidence="5" id="KW-0812">Transmembrane</keyword>
<dbReference type="Pfam" id="PF13954">
    <property type="entry name" value="PapC_N"/>
    <property type="match status" value="1"/>
</dbReference>
<dbReference type="InterPro" id="IPR025885">
    <property type="entry name" value="PapC_N"/>
</dbReference>
<proteinExistence type="inferred from homology"/>
<comment type="caution">
    <text evidence="13">The sequence shown here is derived from an EMBL/GenBank/DDBJ whole genome shotgun (WGS) entry which is preliminary data.</text>
</comment>
<name>A0AAP4FSD1_9ENTR</name>
<dbReference type="InterPro" id="IPR043142">
    <property type="entry name" value="PapC-like_C_sf"/>
</dbReference>
<dbReference type="SUPFAM" id="SSF141729">
    <property type="entry name" value="FimD N-terminal domain-like"/>
    <property type="match status" value="1"/>
</dbReference>
<feature type="domain" description="PapC N-terminal" evidence="12">
    <location>
        <begin position="30"/>
        <end position="169"/>
    </location>
</feature>
<evidence type="ECO:0000256" key="5">
    <source>
        <dbReference type="ARBA" id="ARBA00022692"/>
    </source>
</evidence>
<feature type="domain" description="PapC-like C-terminal" evidence="11">
    <location>
        <begin position="736"/>
        <end position="799"/>
    </location>
</feature>
<feature type="compositionally biased region" description="Acidic residues" evidence="9">
    <location>
        <begin position="528"/>
        <end position="542"/>
    </location>
</feature>
<dbReference type="PANTHER" id="PTHR30451:SF8">
    <property type="entry name" value="FIMBRIAL USHER PROTEIN"/>
    <property type="match status" value="1"/>
</dbReference>
<evidence type="ECO:0000313" key="14">
    <source>
        <dbReference type="Proteomes" id="UP001223214"/>
    </source>
</evidence>
<evidence type="ECO:0000256" key="3">
    <source>
        <dbReference type="ARBA" id="ARBA00022448"/>
    </source>
</evidence>
<evidence type="ECO:0000259" key="11">
    <source>
        <dbReference type="Pfam" id="PF13953"/>
    </source>
</evidence>
<evidence type="ECO:0000313" key="13">
    <source>
        <dbReference type="EMBL" id="MDK9363663.1"/>
    </source>
</evidence>
<dbReference type="InterPro" id="IPR042186">
    <property type="entry name" value="FimD_plug_dom"/>
</dbReference>
<evidence type="ECO:0000259" key="12">
    <source>
        <dbReference type="Pfam" id="PF13954"/>
    </source>
</evidence>
<evidence type="ECO:0000256" key="6">
    <source>
        <dbReference type="ARBA" id="ARBA00022729"/>
    </source>
</evidence>
<dbReference type="NCBIfam" id="NF011832">
    <property type="entry name" value="PRK15304.1"/>
    <property type="match status" value="1"/>
</dbReference>
<sequence length="815" mass="87863">MVSSPRRYLSLALLCCLYPVLSFAADTSLEFDNSILKERGLDPSLGQYFASSPKFLPGEKMVTVVVNGEKKGKVSATFGQDGQLCADTHFLQGASLVVPHEVAKLDDNDKTHSCYDYTKAFPGTVITPVPAQEEVDLVVPQEAIDTTGEGDQAKNYSTGGTAGILNYSAFATENTSAGTRNENKQLMLEEGLNVDDWLLRSRQSLTEDNGRRSTDNLYAYLQHTLVDEQKIFQAGQINTGGTVFSGTAISGVQIAPEEALSAEGSSGVTVSGIARSAQARVEIRQAGRMVYSTLVPVGPFTLNDVPIIRSNAELDVTVTETDGSKNHFVIPADAVNSHQLQSPSGLSAAVGRYRSNGGDEDEPMLATLSDGWRVKPWLNIGSGVLSAQGYDSAALTLDTLPFKKMLLSTTFRASMDQEHGVNGRSTTLSASYMLSGKVTTDVSMTRYTSGYRELEDSLQDDFTQYEGQYSAGLHLSLDEFGSFSFRYSKNQGTDESEGSQFVDASWGKTFGHVNLNVSWQRSVNPANADDDKDNEQPNDDSGDMLFVNLSVPLGGHHISAYSHTMHHATNTGLQTTGDISQSTGYSVAAERDMNDRENSFSGSINSNLHFARLGLSAGTDGPDGRNYGAAISGGVVAHQNGVTFSPWPVKDTFAIIDAGKDLAGTRINTPAGDVWTDHWGQAVVPSVNPYHKVRVELDSNTLPPDMDIENGYSELATGRGAVGHVQFNTLHVHRAMIHVRMANGKTLKKGSTVVDGEGNYAATAVDNNLLFIEDISAKPELILTDEDSAHVCRIDYTISPDAEKQTYENINGVCK</sequence>
<dbReference type="Pfam" id="PF13953">
    <property type="entry name" value="PapC_C"/>
    <property type="match status" value="1"/>
</dbReference>
<evidence type="ECO:0000256" key="8">
    <source>
        <dbReference type="ARBA" id="ARBA00023237"/>
    </source>
</evidence>
<evidence type="ECO:0000256" key="9">
    <source>
        <dbReference type="SAM" id="MobiDB-lite"/>
    </source>
</evidence>
<dbReference type="Gene3D" id="2.60.40.2070">
    <property type="match status" value="1"/>
</dbReference>
<dbReference type="GO" id="GO:0009279">
    <property type="term" value="C:cell outer membrane"/>
    <property type="evidence" value="ECO:0007669"/>
    <property type="project" value="UniProtKB-SubCell"/>
</dbReference>
<reference evidence="13 14" key="1">
    <citation type="submission" date="2023-06" db="EMBL/GenBank/DDBJ databases">
        <title>Identification and characterization of antibiotic-resistant Gram-negative bacteria.</title>
        <authorList>
            <person name="Cho G.-S."/>
            <person name="Lee J."/>
            <person name="Tai E."/>
            <person name="Jeong S."/>
            <person name="Kim I."/>
            <person name="Kim B.-E."/>
            <person name="Jeong M.-I."/>
            <person name="Oh K.-K."/>
            <person name="Franz C.M.A.P."/>
        </authorList>
    </citation>
    <scope>NUCLEOTIDE SEQUENCE [LARGE SCALE GENOMIC DNA]</scope>
    <source>
        <strain evidence="13 14">V106_12</strain>
    </source>
</reference>
<keyword evidence="8" id="KW-0998">Cell outer membrane</keyword>
<dbReference type="Gene3D" id="2.60.40.2610">
    <property type="entry name" value="Outer membrane usher protein FimD, plug domain"/>
    <property type="match status" value="1"/>
</dbReference>